<dbReference type="PROSITE" id="PS50005">
    <property type="entry name" value="TPR"/>
    <property type="match status" value="5"/>
</dbReference>
<dbReference type="PROSITE" id="PS51257">
    <property type="entry name" value="PROKAR_LIPOPROTEIN"/>
    <property type="match status" value="1"/>
</dbReference>
<dbReference type="PANTHER" id="PTHR12558:SF13">
    <property type="entry name" value="CELL DIVISION CYCLE PROTEIN 27 HOMOLOG"/>
    <property type="match status" value="1"/>
</dbReference>
<evidence type="ECO:0000313" key="2">
    <source>
        <dbReference type="EMBL" id="QOV90234.1"/>
    </source>
</evidence>
<dbReference type="KEGG" id="hbs:IPV69_02345"/>
<keyword evidence="1" id="KW-0802">TPR repeat</keyword>
<protein>
    <submittedName>
        <fullName evidence="2">Tetratricopeptide repeat protein</fullName>
    </submittedName>
</protein>
<dbReference type="PANTHER" id="PTHR12558">
    <property type="entry name" value="CELL DIVISION CYCLE 16,23,27"/>
    <property type="match status" value="1"/>
</dbReference>
<dbReference type="Gene3D" id="1.25.40.10">
    <property type="entry name" value="Tetratricopeptide repeat domain"/>
    <property type="match status" value="2"/>
</dbReference>
<keyword evidence="3" id="KW-1185">Reference proteome</keyword>
<reference evidence="2 3" key="1">
    <citation type="submission" date="2020-10" db="EMBL/GenBank/DDBJ databases">
        <title>Wide distribution of Phycisphaera-like planctomycetes from WD2101 soil group in peatlands and genome analysis of the first cultivated representative.</title>
        <authorList>
            <person name="Dedysh S.N."/>
            <person name="Beletsky A.V."/>
            <person name="Ivanova A."/>
            <person name="Kulichevskaya I.S."/>
            <person name="Suzina N.E."/>
            <person name="Philippov D.A."/>
            <person name="Rakitin A.L."/>
            <person name="Mardanov A.V."/>
            <person name="Ravin N.V."/>
        </authorList>
    </citation>
    <scope>NUCLEOTIDE SEQUENCE [LARGE SCALE GENOMIC DNA]</scope>
    <source>
        <strain evidence="2 3">M1803</strain>
    </source>
</reference>
<dbReference type="Pfam" id="PF13432">
    <property type="entry name" value="TPR_16"/>
    <property type="match status" value="3"/>
</dbReference>
<dbReference type="InterPro" id="IPR019734">
    <property type="entry name" value="TPR_rpt"/>
</dbReference>
<sequence length="396" mass="44277">MSFRCIAQAFLPIAIFVSVTGCGSSDNKPSEKEVAQKRWAAARSGVMVTLAKDQYRNGDLDRARTTVDDALRLSPENPQARLVSARLYIEKSQLESAERELIAARAITPNDGEAYYLSGIVMQRWQKNDKALENYKIACEKSPAELAYVLAVAESLVSLDRANEALELLQSKADYFEHSGTIRDAIGQLYMQQGKYAEAARNFRQATVLAEDEPAIKERLAMALFKAGQHRETADVLSKLVALETFAKRADLWAMLGECQVILGRARDARYSYESASRLDEFSPSIWRGLGRAALESGDLQRAELAFKKSLRFDDERPETHLLLGYLFTRQNKFDEALQAFLAASKLDPKDTVALCMVGYVYEKSGKPELAAKYYARALQIRPSDEMARKLMAGVE</sequence>
<dbReference type="SMART" id="SM00028">
    <property type="entry name" value="TPR"/>
    <property type="match status" value="7"/>
</dbReference>
<feature type="repeat" description="TPR" evidence="1">
    <location>
        <begin position="352"/>
        <end position="385"/>
    </location>
</feature>
<dbReference type="Proteomes" id="UP000593765">
    <property type="component" value="Chromosome"/>
</dbReference>
<dbReference type="RefSeq" id="WP_206293310.1">
    <property type="nucleotide sequence ID" value="NZ_CP063458.1"/>
</dbReference>
<dbReference type="AlphaFoldDB" id="A0A7M2WY06"/>
<dbReference type="Pfam" id="PF14559">
    <property type="entry name" value="TPR_19"/>
    <property type="match status" value="1"/>
</dbReference>
<feature type="repeat" description="TPR" evidence="1">
    <location>
        <begin position="180"/>
        <end position="213"/>
    </location>
</feature>
<feature type="repeat" description="TPR" evidence="1">
    <location>
        <begin position="318"/>
        <end position="351"/>
    </location>
</feature>
<feature type="repeat" description="TPR" evidence="1">
    <location>
        <begin position="44"/>
        <end position="77"/>
    </location>
</feature>
<name>A0A7M2WY06_9BACT</name>
<proteinExistence type="predicted"/>
<gene>
    <name evidence="2" type="ORF">IPV69_02345</name>
</gene>
<feature type="repeat" description="TPR" evidence="1">
    <location>
        <begin position="284"/>
        <end position="317"/>
    </location>
</feature>
<dbReference type="SUPFAM" id="SSF48452">
    <property type="entry name" value="TPR-like"/>
    <property type="match status" value="1"/>
</dbReference>
<evidence type="ECO:0000256" key="1">
    <source>
        <dbReference type="PROSITE-ProRule" id="PRU00339"/>
    </source>
</evidence>
<evidence type="ECO:0000313" key="3">
    <source>
        <dbReference type="Proteomes" id="UP000593765"/>
    </source>
</evidence>
<dbReference type="EMBL" id="CP063458">
    <property type="protein sequence ID" value="QOV90234.1"/>
    <property type="molecule type" value="Genomic_DNA"/>
</dbReference>
<dbReference type="InterPro" id="IPR011990">
    <property type="entry name" value="TPR-like_helical_dom_sf"/>
</dbReference>
<accession>A0A7M2WY06</accession>
<organism evidence="2 3">
    <name type="scientific">Humisphaera borealis</name>
    <dbReference type="NCBI Taxonomy" id="2807512"/>
    <lineage>
        <taxon>Bacteria</taxon>
        <taxon>Pseudomonadati</taxon>
        <taxon>Planctomycetota</taxon>
        <taxon>Phycisphaerae</taxon>
        <taxon>Tepidisphaerales</taxon>
        <taxon>Tepidisphaeraceae</taxon>
        <taxon>Humisphaera</taxon>
    </lineage>
</organism>